<protein>
    <submittedName>
        <fullName evidence="5">PAS domain S-box protein</fullName>
    </submittedName>
</protein>
<dbReference type="SUPFAM" id="SSF55785">
    <property type="entry name" value="PYP-like sensor domain (PAS domain)"/>
    <property type="match status" value="2"/>
</dbReference>
<dbReference type="EMBL" id="VGIY01000226">
    <property type="protein sequence ID" value="MBM3317959.1"/>
    <property type="molecule type" value="Genomic_DNA"/>
</dbReference>
<dbReference type="GO" id="GO:0006355">
    <property type="term" value="P:regulation of DNA-templated transcription"/>
    <property type="evidence" value="ECO:0007669"/>
    <property type="project" value="InterPro"/>
</dbReference>
<gene>
    <name evidence="5" type="ORF">FJY75_08900</name>
</gene>
<keyword evidence="2" id="KW-1133">Transmembrane helix</keyword>
<dbReference type="Pfam" id="PF00989">
    <property type="entry name" value="PAS"/>
    <property type="match status" value="1"/>
</dbReference>
<dbReference type="SMART" id="SM00065">
    <property type="entry name" value="GAF"/>
    <property type="match status" value="1"/>
</dbReference>
<evidence type="ECO:0000256" key="1">
    <source>
        <dbReference type="SAM" id="Coils"/>
    </source>
</evidence>
<dbReference type="CDD" id="cd00130">
    <property type="entry name" value="PAS"/>
    <property type="match status" value="1"/>
</dbReference>
<feature type="transmembrane region" description="Helical" evidence="2">
    <location>
        <begin position="6"/>
        <end position="29"/>
    </location>
</feature>
<name>A0A937XBI1_UNCEI</name>
<dbReference type="PANTHER" id="PTHR44757:SF2">
    <property type="entry name" value="BIOFILM ARCHITECTURE MAINTENANCE PROTEIN MBAA"/>
    <property type="match status" value="1"/>
</dbReference>
<dbReference type="PANTHER" id="PTHR44757">
    <property type="entry name" value="DIGUANYLATE CYCLASE DGCP"/>
    <property type="match status" value="1"/>
</dbReference>
<dbReference type="SUPFAM" id="SSF55781">
    <property type="entry name" value="GAF domain-like"/>
    <property type="match status" value="1"/>
</dbReference>
<feature type="transmembrane region" description="Helical" evidence="2">
    <location>
        <begin position="41"/>
        <end position="58"/>
    </location>
</feature>
<keyword evidence="1" id="KW-0175">Coiled coil</keyword>
<dbReference type="SMART" id="SM00091">
    <property type="entry name" value="PAS"/>
    <property type="match status" value="2"/>
</dbReference>
<evidence type="ECO:0000313" key="5">
    <source>
        <dbReference type="EMBL" id="MBM3317959.1"/>
    </source>
</evidence>
<dbReference type="Pfam" id="PF01590">
    <property type="entry name" value="GAF"/>
    <property type="match status" value="1"/>
</dbReference>
<comment type="caution">
    <text evidence="5">The sequence shown here is derived from an EMBL/GenBank/DDBJ whole genome shotgun (WGS) entry which is preliminary data.</text>
</comment>
<dbReference type="AlphaFoldDB" id="A0A937XBI1"/>
<feature type="domain" description="PAC" evidence="4">
    <location>
        <begin position="671"/>
        <end position="723"/>
    </location>
</feature>
<dbReference type="NCBIfam" id="TIGR00229">
    <property type="entry name" value="sensory_box"/>
    <property type="match status" value="1"/>
</dbReference>
<feature type="transmembrane region" description="Helical" evidence="2">
    <location>
        <begin position="64"/>
        <end position="87"/>
    </location>
</feature>
<dbReference type="InterPro" id="IPR000700">
    <property type="entry name" value="PAS-assoc_C"/>
</dbReference>
<dbReference type="InterPro" id="IPR029016">
    <property type="entry name" value="GAF-like_dom_sf"/>
</dbReference>
<dbReference type="Gene3D" id="1.10.287.1490">
    <property type="match status" value="1"/>
</dbReference>
<proteinExistence type="predicted"/>
<dbReference type="Gene3D" id="3.30.450.40">
    <property type="match status" value="1"/>
</dbReference>
<evidence type="ECO:0000259" key="3">
    <source>
        <dbReference type="PROSITE" id="PS50112"/>
    </source>
</evidence>
<dbReference type="PROSITE" id="PS50113">
    <property type="entry name" value="PAC"/>
    <property type="match status" value="1"/>
</dbReference>
<feature type="transmembrane region" description="Helical" evidence="2">
    <location>
        <begin position="99"/>
        <end position="122"/>
    </location>
</feature>
<reference evidence="5" key="1">
    <citation type="submission" date="2019-03" db="EMBL/GenBank/DDBJ databases">
        <title>Lake Tanganyika Metagenome-Assembled Genomes (MAGs).</title>
        <authorList>
            <person name="Tran P."/>
        </authorList>
    </citation>
    <scope>NUCLEOTIDE SEQUENCE</scope>
    <source>
        <strain evidence="5">M_DeepCast_400m_m2_100</strain>
    </source>
</reference>
<feature type="transmembrane region" description="Helical" evidence="2">
    <location>
        <begin position="159"/>
        <end position="179"/>
    </location>
</feature>
<dbReference type="Gene3D" id="3.30.450.20">
    <property type="entry name" value="PAS domain"/>
    <property type="match status" value="2"/>
</dbReference>
<evidence type="ECO:0000256" key="2">
    <source>
        <dbReference type="SAM" id="Phobius"/>
    </source>
</evidence>
<sequence length="1009" mass="107629">MDGSLLHLTALSWMPAGIGWIALSAIAVASLRPERTLPWRWLGLFAAARALAAWTNLADSAPGAQGLAAILGPAVGLTSGLALLEFARSGWASHGGVKLPRLILLAPAGIAAAALAAGWSWPMDPGGAWLHVCASACTSALFLRLALRHAGPARTGLRAAGALFALYGIGQGLAGIAPAEGAALLLNQAAALLIPAAILAFLLWEPDAASGRGPAHVRTALLVGAALLTSLVLGLGTTLPARLSAGGSPAGAAIARWIPFAAGLVVGCVYYGLLAAWYSALAWAKRMRRQDADLLGPIVEATRDGLIVVDEAGDVVFRNSRFALMWNVGEGLLEQRDAERLWEGLLEQLADAEGFRALLRKAQGAPGEYRDIVRFKDGHVLQVYSCPMPAEAGAPGRAWSFKDITGLTGAEVERRNQQIRLQREADALARLTRRRLSQSGDLEAALREITKLGADTLAVEFASAWLFDAEGARIYCADAYERSGDRHESGRMQPAEEVPRFLASLEAEGRALAVEEPAEDPRVGDLWERQLSRQSVGALLAAPVRLDGETIGYILCAHQGGSRRWAADEAHFVASLADHAAQAVERDEHRLTEQALQRIQELQQLIIDTAAGAVLVTDARGRITAVNEGFRAATGFVAEELVGRPYGTLQSEECGGDCPLRRTPGEMQRVSRHSCRILDREGRPHAALLNAAPVLDPAGALLGLILSYTDVSEAVHARGQVDALLNELESGREALAASRSRADELAARVDELAGARDELNARVEELAAARDELSREAGRRGEGDPQVEQRLARISQELAEARGAQVAAREALAAARQETASLQVRLDEARLETDALRRELDEAGRDTTSLRDRLGDAGRETALLRGELDEARRREDGGDEAGERLAEALHELAEARQGLAATGEELACVRRELAEVRRELEAALGSGGASAESLASEVDALRRGLDEAQSARDAHERLAGELAREAEVLREAGSRQVQELERGLQDARARLRDARADAKADAEKVALLL</sequence>
<evidence type="ECO:0000259" key="4">
    <source>
        <dbReference type="PROSITE" id="PS50113"/>
    </source>
</evidence>
<dbReference type="InterPro" id="IPR000014">
    <property type="entry name" value="PAS"/>
</dbReference>
<dbReference type="Proteomes" id="UP000748308">
    <property type="component" value="Unassembled WGS sequence"/>
</dbReference>
<keyword evidence="2" id="KW-0812">Transmembrane</keyword>
<feature type="coiled-coil region" evidence="1">
    <location>
        <begin position="899"/>
        <end position="1004"/>
    </location>
</feature>
<keyword evidence="2" id="KW-0472">Membrane</keyword>
<evidence type="ECO:0000313" key="6">
    <source>
        <dbReference type="Proteomes" id="UP000748308"/>
    </source>
</evidence>
<feature type="domain" description="PAS" evidence="3">
    <location>
        <begin position="599"/>
        <end position="644"/>
    </location>
</feature>
<organism evidence="5 6">
    <name type="scientific">Eiseniibacteriota bacterium</name>
    <dbReference type="NCBI Taxonomy" id="2212470"/>
    <lineage>
        <taxon>Bacteria</taxon>
        <taxon>Candidatus Eiseniibacteriota</taxon>
    </lineage>
</organism>
<feature type="transmembrane region" description="Helical" evidence="2">
    <location>
        <begin position="257"/>
        <end position="280"/>
    </location>
</feature>
<feature type="non-terminal residue" evidence="5">
    <location>
        <position position="1009"/>
    </location>
</feature>
<accession>A0A937XBI1</accession>
<feature type="transmembrane region" description="Helical" evidence="2">
    <location>
        <begin position="185"/>
        <end position="204"/>
    </location>
</feature>
<dbReference type="InterPro" id="IPR052155">
    <property type="entry name" value="Biofilm_reg_signaling"/>
</dbReference>
<dbReference type="PROSITE" id="PS50112">
    <property type="entry name" value="PAS"/>
    <property type="match status" value="1"/>
</dbReference>
<dbReference type="InterPro" id="IPR035965">
    <property type="entry name" value="PAS-like_dom_sf"/>
</dbReference>
<dbReference type="InterPro" id="IPR003018">
    <property type="entry name" value="GAF"/>
</dbReference>
<feature type="transmembrane region" description="Helical" evidence="2">
    <location>
        <begin position="216"/>
        <end position="237"/>
    </location>
</feature>
<feature type="coiled-coil region" evidence="1">
    <location>
        <begin position="742"/>
        <end position="846"/>
    </location>
</feature>
<dbReference type="InterPro" id="IPR013767">
    <property type="entry name" value="PAS_fold"/>
</dbReference>